<accession>A0ACA9SCY8</accession>
<feature type="non-terminal residue" evidence="1">
    <location>
        <position position="205"/>
    </location>
</feature>
<gene>
    <name evidence="1" type="ORF">RPERSI_LOCUS29201</name>
</gene>
<dbReference type="EMBL" id="CAJVQC010109175">
    <property type="protein sequence ID" value="CAG8834449.1"/>
    <property type="molecule type" value="Genomic_DNA"/>
</dbReference>
<evidence type="ECO:0000313" key="2">
    <source>
        <dbReference type="Proteomes" id="UP000789920"/>
    </source>
</evidence>
<sequence>QAQLPIGQQNNMVLTTPLANANISSPELKSNNRQTPLQNGKPKNAPTPQLPMRQPQNINNKSISPHGNPLQSLQNSHDIQDPQLMNQVNLQMKNPHDPNANIHNNPLHAIPMQNTINQANLIRPNIPGATIMQNYGGMGMTGMVSYPNNLIMQRTLMRPNDPNAQKFSQNMLGLDQNSIDKYKQQRGISEMNVTMRPTMNALQMQ</sequence>
<organism evidence="1 2">
    <name type="scientific">Racocetra persica</name>
    <dbReference type="NCBI Taxonomy" id="160502"/>
    <lineage>
        <taxon>Eukaryota</taxon>
        <taxon>Fungi</taxon>
        <taxon>Fungi incertae sedis</taxon>
        <taxon>Mucoromycota</taxon>
        <taxon>Glomeromycotina</taxon>
        <taxon>Glomeromycetes</taxon>
        <taxon>Diversisporales</taxon>
        <taxon>Gigasporaceae</taxon>
        <taxon>Racocetra</taxon>
    </lineage>
</organism>
<comment type="caution">
    <text evidence="1">The sequence shown here is derived from an EMBL/GenBank/DDBJ whole genome shotgun (WGS) entry which is preliminary data.</text>
</comment>
<proteinExistence type="predicted"/>
<reference evidence="1" key="1">
    <citation type="submission" date="2021-06" db="EMBL/GenBank/DDBJ databases">
        <authorList>
            <person name="Kallberg Y."/>
            <person name="Tangrot J."/>
            <person name="Rosling A."/>
        </authorList>
    </citation>
    <scope>NUCLEOTIDE SEQUENCE</scope>
    <source>
        <strain evidence="1">MA461A</strain>
    </source>
</reference>
<keyword evidence="2" id="KW-1185">Reference proteome</keyword>
<evidence type="ECO:0000313" key="1">
    <source>
        <dbReference type="EMBL" id="CAG8834449.1"/>
    </source>
</evidence>
<name>A0ACA9SCY8_9GLOM</name>
<feature type="non-terminal residue" evidence="1">
    <location>
        <position position="1"/>
    </location>
</feature>
<protein>
    <submittedName>
        <fullName evidence="1">28969_t:CDS:1</fullName>
    </submittedName>
</protein>
<dbReference type="Proteomes" id="UP000789920">
    <property type="component" value="Unassembled WGS sequence"/>
</dbReference>